<keyword evidence="2" id="KW-1185">Reference proteome</keyword>
<comment type="caution">
    <text evidence="1">The sequence shown here is derived from an EMBL/GenBank/DDBJ whole genome shotgun (WGS) entry which is preliminary data.</text>
</comment>
<protein>
    <submittedName>
        <fullName evidence="1">Uncharacterized protein</fullName>
    </submittedName>
</protein>
<proteinExistence type="predicted"/>
<dbReference type="Gene3D" id="1.10.10.10">
    <property type="entry name" value="Winged helix-like DNA-binding domain superfamily/Winged helix DNA-binding domain"/>
    <property type="match status" value="1"/>
</dbReference>
<organism evidence="1 2">
    <name type="scientific">Porites lobata</name>
    <dbReference type="NCBI Taxonomy" id="104759"/>
    <lineage>
        <taxon>Eukaryota</taxon>
        <taxon>Metazoa</taxon>
        <taxon>Cnidaria</taxon>
        <taxon>Anthozoa</taxon>
        <taxon>Hexacorallia</taxon>
        <taxon>Scleractinia</taxon>
        <taxon>Fungiina</taxon>
        <taxon>Poritidae</taxon>
        <taxon>Porites</taxon>
    </lineage>
</organism>
<reference evidence="1 2" key="1">
    <citation type="submission" date="2022-05" db="EMBL/GenBank/DDBJ databases">
        <authorList>
            <consortium name="Genoscope - CEA"/>
            <person name="William W."/>
        </authorList>
    </citation>
    <scope>NUCLEOTIDE SEQUENCE [LARGE SCALE GENOMIC DNA]</scope>
</reference>
<evidence type="ECO:0000313" key="2">
    <source>
        <dbReference type="Proteomes" id="UP001159405"/>
    </source>
</evidence>
<sequence length="183" mass="21102">MKSYINSTSCQRQFLLNHFGLQNVNCPAGHLCCDICGDSCQCQDGHYCDVDLHLPIETTEEKETQVRKISSEQFSLLKKEGNIQKYVDMWQKKHSVSVLKIFQLIFNDIEEPMIDSDSEEDYLDKSNDEWVEMVNDQSFMELLDQSEWEVDSALLDESVDDGQDDEPAYPEFLDTVIGNVNIE</sequence>
<evidence type="ECO:0000313" key="1">
    <source>
        <dbReference type="EMBL" id="CAH3153578.1"/>
    </source>
</evidence>
<dbReference type="Proteomes" id="UP001159405">
    <property type="component" value="Unassembled WGS sequence"/>
</dbReference>
<dbReference type="InterPro" id="IPR036388">
    <property type="entry name" value="WH-like_DNA-bd_sf"/>
</dbReference>
<accession>A0ABN8Q2E6</accession>
<gene>
    <name evidence="1" type="ORF">PLOB_00049673</name>
</gene>
<dbReference type="EMBL" id="CALNXK010000096">
    <property type="protein sequence ID" value="CAH3153578.1"/>
    <property type="molecule type" value="Genomic_DNA"/>
</dbReference>
<name>A0ABN8Q2E6_9CNID</name>